<protein>
    <submittedName>
        <fullName evidence="1">Transcriptional regulator</fullName>
    </submittedName>
</protein>
<dbReference type="EMBL" id="CP112998">
    <property type="protein sequence ID" value="WAC13720.1"/>
    <property type="molecule type" value="Genomic_DNA"/>
</dbReference>
<accession>A0A9E8NBQ9</accession>
<dbReference type="AlphaFoldDB" id="A0A9E8NBQ9"/>
<organism evidence="1 2">
    <name type="scientific">Dyadobacter pollutisoli</name>
    <dbReference type="NCBI Taxonomy" id="2910158"/>
    <lineage>
        <taxon>Bacteria</taxon>
        <taxon>Pseudomonadati</taxon>
        <taxon>Bacteroidota</taxon>
        <taxon>Cytophagia</taxon>
        <taxon>Cytophagales</taxon>
        <taxon>Spirosomataceae</taxon>
        <taxon>Dyadobacter</taxon>
    </lineage>
</organism>
<dbReference type="KEGG" id="dpf:ON006_07115"/>
<dbReference type="GO" id="GO:0003677">
    <property type="term" value="F:DNA binding"/>
    <property type="evidence" value="ECO:0007669"/>
    <property type="project" value="InterPro"/>
</dbReference>
<evidence type="ECO:0000313" key="2">
    <source>
        <dbReference type="Proteomes" id="UP001164653"/>
    </source>
</evidence>
<dbReference type="Gene3D" id="1.10.260.40">
    <property type="entry name" value="lambda repressor-like DNA-binding domains"/>
    <property type="match status" value="1"/>
</dbReference>
<reference evidence="1" key="1">
    <citation type="submission" date="2022-11" db="EMBL/GenBank/DDBJ databases">
        <title>Dyadobacter pollutisoli sp. nov., isolated from plastic dumped soil.</title>
        <authorList>
            <person name="Kim J.M."/>
            <person name="Kim K.R."/>
            <person name="Lee J.K."/>
            <person name="Hao L."/>
            <person name="Jeon C.O."/>
        </authorList>
    </citation>
    <scope>NUCLEOTIDE SEQUENCE</scope>
    <source>
        <strain evidence="1">U1</strain>
    </source>
</reference>
<dbReference type="Proteomes" id="UP001164653">
    <property type="component" value="Chromosome"/>
</dbReference>
<gene>
    <name evidence="1" type="ORF">ON006_07115</name>
</gene>
<sequence>MNTTIYEDRARELVSEILQIIEAKGLNLESALEEAGISQESANHFIRNKGVPSLSEFIALCQISGIQFHLPSIETPNTAM</sequence>
<proteinExistence type="predicted"/>
<dbReference type="InterPro" id="IPR010982">
    <property type="entry name" value="Lambda_DNA-bd_dom_sf"/>
</dbReference>
<name>A0A9E8NBQ9_9BACT</name>
<dbReference type="SUPFAM" id="SSF47413">
    <property type="entry name" value="lambda repressor-like DNA-binding domains"/>
    <property type="match status" value="1"/>
</dbReference>
<dbReference type="RefSeq" id="WP_244819172.1">
    <property type="nucleotide sequence ID" value="NZ_CP112998.1"/>
</dbReference>
<evidence type="ECO:0000313" key="1">
    <source>
        <dbReference type="EMBL" id="WAC13720.1"/>
    </source>
</evidence>
<keyword evidence="2" id="KW-1185">Reference proteome</keyword>